<name>A0AAV4PFG7_CAEEX</name>
<dbReference type="EMBL" id="BPLR01004489">
    <property type="protein sequence ID" value="GIX95295.1"/>
    <property type="molecule type" value="Genomic_DNA"/>
</dbReference>
<protein>
    <submittedName>
        <fullName evidence="2">Uncharacterized protein</fullName>
    </submittedName>
</protein>
<proteinExistence type="predicted"/>
<keyword evidence="3" id="KW-1185">Reference proteome</keyword>
<dbReference type="Proteomes" id="UP001054945">
    <property type="component" value="Unassembled WGS sequence"/>
</dbReference>
<gene>
    <name evidence="2" type="ORF">CEXT_8731</name>
</gene>
<reference evidence="2 3" key="1">
    <citation type="submission" date="2021-06" db="EMBL/GenBank/DDBJ databases">
        <title>Caerostris extrusa draft genome.</title>
        <authorList>
            <person name="Kono N."/>
            <person name="Arakawa K."/>
        </authorList>
    </citation>
    <scope>NUCLEOTIDE SEQUENCE [LARGE SCALE GENOMIC DNA]</scope>
</reference>
<sequence>MHNKVPQRINRDSTSMRKKKKNKQPVPEEIELHKRRNKRIVKNFFLEEEEESRIQALQMLCLGTYVDKDGQRLPFTRKKYVGRKPYLSYHSIQ</sequence>
<feature type="region of interest" description="Disordered" evidence="1">
    <location>
        <begin position="1"/>
        <end position="31"/>
    </location>
</feature>
<dbReference type="AlphaFoldDB" id="A0AAV4PFG7"/>
<evidence type="ECO:0000313" key="3">
    <source>
        <dbReference type="Proteomes" id="UP001054945"/>
    </source>
</evidence>
<evidence type="ECO:0000256" key="1">
    <source>
        <dbReference type="SAM" id="MobiDB-lite"/>
    </source>
</evidence>
<accession>A0AAV4PFG7</accession>
<organism evidence="2 3">
    <name type="scientific">Caerostris extrusa</name>
    <name type="common">Bark spider</name>
    <name type="synonym">Caerostris bankana</name>
    <dbReference type="NCBI Taxonomy" id="172846"/>
    <lineage>
        <taxon>Eukaryota</taxon>
        <taxon>Metazoa</taxon>
        <taxon>Ecdysozoa</taxon>
        <taxon>Arthropoda</taxon>
        <taxon>Chelicerata</taxon>
        <taxon>Arachnida</taxon>
        <taxon>Araneae</taxon>
        <taxon>Araneomorphae</taxon>
        <taxon>Entelegynae</taxon>
        <taxon>Araneoidea</taxon>
        <taxon>Araneidae</taxon>
        <taxon>Caerostris</taxon>
    </lineage>
</organism>
<evidence type="ECO:0000313" key="2">
    <source>
        <dbReference type="EMBL" id="GIX95295.1"/>
    </source>
</evidence>
<comment type="caution">
    <text evidence="2">The sequence shown here is derived from an EMBL/GenBank/DDBJ whole genome shotgun (WGS) entry which is preliminary data.</text>
</comment>